<keyword evidence="4 8" id="KW-0808">Transferase</keyword>
<keyword evidence="11" id="KW-1185">Reference proteome</keyword>
<dbReference type="FunFam" id="3.40.50.2000:FF:000019">
    <property type="entry name" value="Glycosyltransferase"/>
    <property type="match status" value="1"/>
</dbReference>
<dbReference type="EMBL" id="JBEAFC010000011">
    <property type="protein sequence ID" value="KAL1535668.1"/>
    <property type="molecule type" value="Genomic_DNA"/>
</dbReference>
<dbReference type="PANTHER" id="PTHR11926">
    <property type="entry name" value="GLUCOSYL/GLUCURONOSYL TRANSFERASES"/>
    <property type="match status" value="1"/>
</dbReference>
<evidence type="ECO:0000313" key="11">
    <source>
        <dbReference type="Proteomes" id="UP001567538"/>
    </source>
</evidence>
<dbReference type="GO" id="GO:0102816">
    <property type="term" value="F:UDP-D-glucose:delphinidin 3-O-glucosyl-5-O-caffeoylglucoside -O-beta-D-glucosyltransferase activity"/>
    <property type="evidence" value="ECO:0007669"/>
    <property type="project" value="UniProtKB-EC"/>
</dbReference>
<comment type="similarity">
    <text evidence="2 8">Belongs to the UDP-glycosyltransferase family.</text>
</comment>
<evidence type="ECO:0000256" key="9">
    <source>
        <dbReference type="RuleBase" id="RU362057"/>
    </source>
</evidence>
<dbReference type="Pfam" id="PF00201">
    <property type="entry name" value="UDPGT"/>
    <property type="match status" value="1"/>
</dbReference>
<evidence type="ECO:0000256" key="5">
    <source>
        <dbReference type="ARBA" id="ARBA00022729"/>
    </source>
</evidence>
<keyword evidence="5" id="KW-0732">Signal</keyword>
<gene>
    <name evidence="10" type="ORF">AAHA92_28422</name>
</gene>
<dbReference type="InterPro" id="IPR035595">
    <property type="entry name" value="UDP_glycos_trans_CS"/>
</dbReference>
<reference evidence="10 11" key="1">
    <citation type="submission" date="2024-06" db="EMBL/GenBank/DDBJ databases">
        <title>A chromosome level genome sequence of Diviner's sage (Salvia divinorum).</title>
        <authorList>
            <person name="Ford S.A."/>
            <person name="Ro D.-K."/>
            <person name="Ness R.W."/>
            <person name="Phillips M.A."/>
        </authorList>
    </citation>
    <scope>NUCLEOTIDE SEQUENCE [LARGE SCALE GENOMIC DNA]</scope>
    <source>
        <strain evidence="10">SAF-2024a</strain>
        <tissue evidence="10">Leaf</tissue>
    </source>
</reference>
<comment type="caution">
    <text evidence="10">The sequence shown here is derived from an EMBL/GenBank/DDBJ whole genome shotgun (WGS) entry which is preliminary data.</text>
</comment>
<dbReference type="EC" id="2.4.1.-" evidence="9"/>
<dbReference type="AlphaFoldDB" id="A0ABD1FY69"/>
<dbReference type="PROSITE" id="PS00375">
    <property type="entry name" value="UDPGT"/>
    <property type="match status" value="1"/>
</dbReference>
<accession>A0ABD1FY69</accession>
<proteinExistence type="inferred from homology"/>
<name>A0ABD1FY69_SALDI</name>
<dbReference type="Proteomes" id="UP001567538">
    <property type="component" value="Unassembled WGS sequence"/>
</dbReference>
<evidence type="ECO:0000256" key="7">
    <source>
        <dbReference type="ARBA" id="ARBA00056922"/>
    </source>
</evidence>
<dbReference type="InterPro" id="IPR002213">
    <property type="entry name" value="UDP_glucos_trans"/>
</dbReference>
<evidence type="ECO:0000256" key="4">
    <source>
        <dbReference type="ARBA" id="ARBA00022679"/>
    </source>
</evidence>
<dbReference type="Gene3D" id="3.40.50.2000">
    <property type="entry name" value="Glycogen Phosphorylase B"/>
    <property type="match status" value="2"/>
</dbReference>
<evidence type="ECO:0000313" key="10">
    <source>
        <dbReference type="EMBL" id="KAL1535668.1"/>
    </source>
</evidence>
<comment type="function">
    <text evidence="7">Catalyzes the glucosylation at the O-5 position of anthocyanidin 3-glucosides to form anthocyanidin 3,5-di-O-glucosides using UDP-glucose as sugar donor. Anthocyanidin 3,5-di-O-glucosides are molecules that are responsible for pigmentation. Also acts on anthocyanidin 3-O-(6-O-malonylglucoside). Much less active with hydroxycinnamoylglucose derivatives. No activity in the absence of the 3-O-glucoside group.</text>
</comment>
<dbReference type="CDD" id="cd03784">
    <property type="entry name" value="GT1_Gtf-like"/>
    <property type="match status" value="1"/>
</dbReference>
<evidence type="ECO:0000256" key="3">
    <source>
        <dbReference type="ARBA" id="ARBA00022676"/>
    </source>
</evidence>
<evidence type="ECO:0000256" key="6">
    <source>
        <dbReference type="ARBA" id="ARBA00050360"/>
    </source>
</evidence>
<evidence type="ECO:0000256" key="1">
    <source>
        <dbReference type="ARBA" id="ARBA00004935"/>
    </source>
</evidence>
<sequence>MEQRHVLLVTLPAQGHINPSLQFAKKLINMGIHVTFATSVSARRRMAETAVTKGLTFLTFSDGYDDGYKLSDDTKKFMAAIRSNGSKALRDAIAAAAEEGHRITCLVYTILLPWATEVARELHIPSKLLWIQPATVFSIYYHYFNGLSDEITAKSDDPGWKIQIPGTLPLSKTDLPSFLFPSSRSEALPAFKEQFDALDAEPTKPKVFVNTFDSLEAEALSAIDRCELIGVGPLVPSAFIGGEDSSDKSFVGDLFQKSNGCIEWLSSKPQSSVVYVAFGSLLRLPKPQLDEIAAGLLRSGRPFLWVMPEAEAEEEEKLSCLEELDKIGKIVTWCSQLEVLTHPSLGCFVTHCGWNSTLESLSCGVPVVAFPRWTDQGTNAKLIEDVWRSGVRVRSNEDGIVESGEIWRCVEEVMDGGFKSVEFRRNASKWKGLAREAAAENGSSTINLKAFLDHAS</sequence>
<dbReference type="PANTHER" id="PTHR11926:SF870">
    <property type="entry name" value="UDP-GLYCOSYLTRANSFERASE 75B1"/>
    <property type="match status" value="1"/>
</dbReference>
<comment type="pathway">
    <text evidence="1">Pigment biosynthesis; anthocyanin biosynthesis.</text>
</comment>
<comment type="catalytic activity">
    <reaction evidence="6">
        <text>an anthocyanidin 3-O-beta-D-glucoside + UDP-alpha-D-glucose = an anthocyanidin 3,5-di-O-beta-D-glucoside + UDP + 2 H(+)</text>
        <dbReference type="Rhea" id="RHEA:35423"/>
        <dbReference type="ChEBI" id="CHEBI:15378"/>
        <dbReference type="ChEBI" id="CHEBI:16307"/>
        <dbReference type="ChEBI" id="CHEBI:57503"/>
        <dbReference type="ChEBI" id="CHEBI:58223"/>
        <dbReference type="ChEBI" id="CHEBI:58885"/>
        <dbReference type="EC" id="2.4.1.298"/>
    </reaction>
</comment>
<organism evidence="10 11">
    <name type="scientific">Salvia divinorum</name>
    <name type="common">Maria pastora</name>
    <name type="synonym">Diviner's sage</name>
    <dbReference type="NCBI Taxonomy" id="28513"/>
    <lineage>
        <taxon>Eukaryota</taxon>
        <taxon>Viridiplantae</taxon>
        <taxon>Streptophyta</taxon>
        <taxon>Embryophyta</taxon>
        <taxon>Tracheophyta</taxon>
        <taxon>Spermatophyta</taxon>
        <taxon>Magnoliopsida</taxon>
        <taxon>eudicotyledons</taxon>
        <taxon>Gunneridae</taxon>
        <taxon>Pentapetalae</taxon>
        <taxon>asterids</taxon>
        <taxon>lamiids</taxon>
        <taxon>Lamiales</taxon>
        <taxon>Lamiaceae</taxon>
        <taxon>Nepetoideae</taxon>
        <taxon>Mentheae</taxon>
        <taxon>Salviinae</taxon>
        <taxon>Salvia</taxon>
        <taxon>Salvia subgen. Calosphace</taxon>
    </lineage>
</organism>
<dbReference type="SUPFAM" id="SSF53756">
    <property type="entry name" value="UDP-Glycosyltransferase/glycogen phosphorylase"/>
    <property type="match status" value="1"/>
</dbReference>
<protein>
    <recommendedName>
        <fullName evidence="9">Glycosyltransferase</fullName>
        <ecNumber evidence="9">2.4.1.-</ecNumber>
    </recommendedName>
</protein>
<evidence type="ECO:0000256" key="2">
    <source>
        <dbReference type="ARBA" id="ARBA00009995"/>
    </source>
</evidence>
<evidence type="ECO:0000256" key="8">
    <source>
        <dbReference type="RuleBase" id="RU003718"/>
    </source>
</evidence>
<keyword evidence="3 8" id="KW-0328">Glycosyltransferase</keyword>